<dbReference type="Proteomes" id="UP000184267">
    <property type="component" value="Unassembled WGS sequence"/>
</dbReference>
<protein>
    <recommendedName>
        <fullName evidence="2">CBF1-interacting co-repressor CIR N-terminal domain-containing protein</fullName>
    </recommendedName>
</protein>
<gene>
    <name evidence="3" type="ORF">TRAPUB_7164</name>
</gene>
<proteinExistence type="predicted"/>
<dbReference type="AlphaFoldDB" id="A0A1M2V425"/>
<keyword evidence="4" id="KW-1185">Reference proteome</keyword>
<dbReference type="PANTHER" id="PTHR22093">
    <property type="entry name" value="LEUKOCYTE RECEPTOR CLUSTER LRC MEMBER 1"/>
    <property type="match status" value="1"/>
</dbReference>
<dbReference type="InterPro" id="IPR019339">
    <property type="entry name" value="CIR_N_dom"/>
</dbReference>
<dbReference type="OrthoDB" id="2159131at2759"/>
<dbReference type="PANTHER" id="PTHR22093:SF0">
    <property type="entry name" value="LEUKOCYTE RECEPTOR CLUSTER MEMBER 1"/>
    <property type="match status" value="1"/>
</dbReference>
<feature type="compositionally biased region" description="Basic and acidic residues" evidence="1">
    <location>
        <begin position="162"/>
        <end position="181"/>
    </location>
</feature>
<feature type="non-terminal residue" evidence="3">
    <location>
        <position position="302"/>
    </location>
</feature>
<evidence type="ECO:0000256" key="1">
    <source>
        <dbReference type="SAM" id="MobiDB-lite"/>
    </source>
</evidence>
<organism evidence="3 4">
    <name type="scientific">Trametes pubescens</name>
    <name type="common">White-rot fungus</name>
    <dbReference type="NCBI Taxonomy" id="154538"/>
    <lineage>
        <taxon>Eukaryota</taxon>
        <taxon>Fungi</taxon>
        <taxon>Dikarya</taxon>
        <taxon>Basidiomycota</taxon>
        <taxon>Agaricomycotina</taxon>
        <taxon>Agaricomycetes</taxon>
        <taxon>Polyporales</taxon>
        <taxon>Polyporaceae</taxon>
        <taxon>Trametes</taxon>
    </lineage>
</organism>
<accession>A0A1M2V425</accession>
<evidence type="ECO:0000259" key="2">
    <source>
        <dbReference type="SMART" id="SM01083"/>
    </source>
</evidence>
<name>A0A1M2V425_TRAPU</name>
<dbReference type="SMART" id="SM01083">
    <property type="entry name" value="Cir_N"/>
    <property type="match status" value="1"/>
</dbReference>
<evidence type="ECO:0000313" key="3">
    <source>
        <dbReference type="EMBL" id="OJT02307.1"/>
    </source>
</evidence>
<dbReference type="InterPro" id="IPR039875">
    <property type="entry name" value="LENG1-like"/>
</dbReference>
<feature type="domain" description="CBF1-interacting co-repressor CIR N-terminal" evidence="2">
    <location>
        <begin position="11"/>
        <end position="47"/>
    </location>
</feature>
<evidence type="ECO:0000313" key="4">
    <source>
        <dbReference type="Proteomes" id="UP000184267"/>
    </source>
</evidence>
<feature type="region of interest" description="Disordered" evidence="1">
    <location>
        <begin position="113"/>
        <end position="302"/>
    </location>
</feature>
<feature type="compositionally biased region" description="Basic and acidic residues" evidence="1">
    <location>
        <begin position="271"/>
        <end position="302"/>
    </location>
</feature>
<dbReference type="EMBL" id="MNAD01001677">
    <property type="protein sequence ID" value="OJT02307.1"/>
    <property type="molecule type" value="Genomic_DNA"/>
</dbReference>
<comment type="caution">
    <text evidence="3">The sequence shown here is derived from an EMBL/GenBank/DDBJ whole genome shotgun (WGS) entry which is preliminary data.</text>
</comment>
<feature type="compositionally biased region" description="Basic and acidic residues" evidence="1">
    <location>
        <begin position="113"/>
        <end position="131"/>
    </location>
</feature>
<dbReference type="OMA" id="KDLRPWY"/>
<feature type="compositionally biased region" description="Low complexity" evidence="1">
    <location>
        <begin position="192"/>
        <end position="211"/>
    </location>
</feature>
<dbReference type="STRING" id="154538.A0A1M2V425"/>
<reference evidence="3 4" key="1">
    <citation type="submission" date="2016-10" db="EMBL/GenBank/DDBJ databases">
        <title>Genome sequence of the basidiomycete white-rot fungus Trametes pubescens.</title>
        <authorList>
            <person name="Makela M.R."/>
            <person name="Granchi Z."/>
            <person name="Peng M."/>
            <person name="De Vries R.P."/>
            <person name="Grigoriev I."/>
            <person name="Riley R."/>
            <person name="Hilden K."/>
        </authorList>
    </citation>
    <scope>NUCLEOTIDE SEQUENCE [LARGE SCALE GENOMIC DNA]</scope>
    <source>
        <strain evidence="3 4">FBCC735</strain>
    </source>
</reference>
<sequence>MGKLNIAHHKSYHPYRRDNIERVRRDEEAARQAEAVAEGRMMLADSEARIDLLRARAGLSGGKGNKKRRDEDEFEAAAAAVAGPSTEPALAVTTLTSAGGHINLFEDLERSVVPVHDRSTKKPPPVEDDKGVALAPTATDLKPWYVDAGRDTAASTSTAKMKPWETEEDRRRRDRQRKSAHDPLTAINTQLASRPGSGPSTSSSSAQRRQGPPSTSRSDMQAPPEVSARLVREFSERERARALIARKKREMGSETPSTVYGGRSGGYGDVFNRKEVEEVRRDRQRGWEREREREGGRRYGGR</sequence>
<feature type="compositionally biased region" description="Basic and acidic residues" evidence="1">
    <location>
        <begin position="230"/>
        <end position="241"/>
    </location>
</feature>